<proteinExistence type="predicted"/>
<accession>A0ABR8LVR7</accession>
<dbReference type="SUPFAM" id="SSF55729">
    <property type="entry name" value="Acyl-CoA N-acyltransferases (Nat)"/>
    <property type="match status" value="1"/>
</dbReference>
<comment type="caution">
    <text evidence="1">The sequence shown here is derived from an EMBL/GenBank/DDBJ whole genome shotgun (WGS) entry which is preliminary data.</text>
</comment>
<dbReference type="InterPro" id="IPR016181">
    <property type="entry name" value="Acyl_CoA_acyltransferase"/>
</dbReference>
<dbReference type="EMBL" id="JACXXH010000007">
    <property type="protein sequence ID" value="MBD3864260.1"/>
    <property type="molecule type" value="Genomic_DNA"/>
</dbReference>
<organism evidence="1 2">
    <name type="scientific">Olleya marilimosa</name>
    <dbReference type="NCBI Taxonomy" id="272164"/>
    <lineage>
        <taxon>Bacteria</taxon>
        <taxon>Pseudomonadati</taxon>
        <taxon>Bacteroidota</taxon>
        <taxon>Flavobacteriia</taxon>
        <taxon>Flavobacteriales</taxon>
        <taxon>Flavobacteriaceae</taxon>
    </lineage>
</organism>
<evidence type="ECO:0000313" key="2">
    <source>
        <dbReference type="Proteomes" id="UP000627521"/>
    </source>
</evidence>
<name>A0ABR8LVR7_9FLAO</name>
<evidence type="ECO:0000313" key="1">
    <source>
        <dbReference type="EMBL" id="MBD3864260.1"/>
    </source>
</evidence>
<dbReference type="Proteomes" id="UP000627521">
    <property type="component" value="Unassembled WGS sequence"/>
</dbReference>
<reference evidence="1 2" key="1">
    <citation type="submission" date="2020-09" db="EMBL/GenBank/DDBJ databases">
        <title>Bacillus nautilus sp. nov., Chryseoglobus crepusculi sp. nov, and Psychrobacter noctis sp. nov., isolated from deep-sea sponges from the equatorial Atlantic.</title>
        <authorList>
            <person name="Stennett H.L."/>
            <person name="Williams S.E."/>
        </authorList>
    </citation>
    <scope>NUCLEOTIDE SEQUENCE [LARGE SCALE GENOMIC DNA]</scope>
    <source>
        <strain evidence="1 2">28M-24</strain>
    </source>
</reference>
<protein>
    <submittedName>
        <fullName evidence="1">GNAT family N-acetyltransferase</fullName>
    </submittedName>
</protein>
<dbReference type="Gene3D" id="3.40.630.30">
    <property type="match status" value="1"/>
</dbReference>
<keyword evidence="2" id="KW-1185">Reference proteome</keyword>
<gene>
    <name evidence="1" type="ORF">IEG06_12445</name>
</gene>
<sequence length="324" mass="37218">MFSLIKYSAKHKELWNSFITASNNATFLLNRNFIEYHKERFDDYSLLIFKGEKLIAVLPANKVGDTLHSHQGLTYGGLVTHKTLKFNDVLDVFKLLLKFLEDQDILYLNIKSLPSIYASGPNSQLAYLMFLLKANVVRRDALSVIDYNFMPISISSNRKRGLKKGQVHNLVVKEERSLDNFWNDILIPNLKAQHNVKPVHTLEEITLLQSHFPDNIRQFNVYKGNTIVAGTTVFETKNVAHAQYISANSDKQELGSLDVLFNHLIHTVFINKHYFDFGTSNENNGLNINKGLLYWKESFGARMIVQDFYSVSTKNHELLNSVFI</sequence>